<organism evidence="2 3">
    <name type="scientific">Pedobacter cryophilus</name>
    <dbReference type="NCBI Taxonomy" id="2571271"/>
    <lineage>
        <taxon>Bacteria</taxon>
        <taxon>Pseudomonadati</taxon>
        <taxon>Bacteroidota</taxon>
        <taxon>Sphingobacteriia</taxon>
        <taxon>Sphingobacteriales</taxon>
        <taxon>Sphingobacteriaceae</taxon>
        <taxon>Pedobacter</taxon>
    </lineage>
</organism>
<name>A0A4U1BY96_9SPHI</name>
<dbReference type="EMBL" id="SWBP01000003">
    <property type="protein sequence ID" value="TKB97755.1"/>
    <property type="molecule type" value="Genomic_DNA"/>
</dbReference>
<accession>A0A4U1BY96</accession>
<dbReference type="OrthoDB" id="666740at2"/>
<evidence type="ECO:0000313" key="2">
    <source>
        <dbReference type="EMBL" id="TKB97755.1"/>
    </source>
</evidence>
<evidence type="ECO:0000256" key="1">
    <source>
        <dbReference type="SAM" id="SignalP"/>
    </source>
</evidence>
<reference evidence="2 3" key="1">
    <citation type="submission" date="2019-04" db="EMBL/GenBank/DDBJ databases">
        <title>Pedobacter sp. AR-3-17 sp. nov., isolated from Arctic soil.</title>
        <authorList>
            <person name="Dahal R.H."/>
            <person name="Kim D.-U."/>
        </authorList>
    </citation>
    <scope>NUCLEOTIDE SEQUENCE [LARGE SCALE GENOMIC DNA]</scope>
    <source>
        <strain evidence="2 3">AR-3-17</strain>
    </source>
</reference>
<comment type="caution">
    <text evidence="2">The sequence shown here is derived from an EMBL/GenBank/DDBJ whole genome shotgun (WGS) entry which is preliminary data.</text>
</comment>
<feature type="signal peptide" evidence="1">
    <location>
        <begin position="1"/>
        <end position="26"/>
    </location>
</feature>
<dbReference type="PROSITE" id="PS51257">
    <property type="entry name" value="PROKAR_LIPOPROTEIN"/>
    <property type="match status" value="1"/>
</dbReference>
<evidence type="ECO:0000313" key="3">
    <source>
        <dbReference type="Proteomes" id="UP000308181"/>
    </source>
</evidence>
<feature type="chain" id="PRO_5020834426" description="Lipoprotein" evidence="1">
    <location>
        <begin position="27"/>
        <end position="114"/>
    </location>
</feature>
<dbReference type="AlphaFoldDB" id="A0A4U1BY96"/>
<gene>
    <name evidence="2" type="ORF">FA046_10350</name>
</gene>
<protein>
    <recommendedName>
        <fullName evidence="4">Lipoprotein</fullName>
    </recommendedName>
</protein>
<evidence type="ECO:0008006" key="4">
    <source>
        <dbReference type="Google" id="ProtNLM"/>
    </source>
</evidence>
<keyword evidence="3" id="KW-1185">Reference proteome</keyword>
<dbReference type="RefSeq" id="WP_136826330.1">
    <property type="nucleotide sequence ID" value="NZ_SWBP01000003.1"/>
</dbReference>
<dbReference type="Proteomes" id="UP000308181">
    <property type="component" value="Unassembled WGS sequence"/>
</dbReference>
<proteinExistence type="predicted"/>
<sequence>MKNLLTPFFFCCWIFLITSCSSSVYYLGDSFPKTNSVDIYYAEKDVTKKYKTIGQLTNGKFINYSVETIKNDMIKAAKENGADGIIIYDSYVERVNEETGDRMTVKAKLIKYVE</sequence>
<keyword evidence="1" id="KW-0732">Signal</keyword>